<dbReference type="Gene3D" id="3.10.180.10">
    <property type="entry name" value="2,3-Dihydroxybiphenyl 1,2-Dioxygenase, domain 1"/>
    <property type="match status" value="1"/>
</dbReference>
<dbReference type="PANTHER" id="PTHR33990">
    <property type="entry name" value="PROTEIN YJDN-RELATED"/>
    <property type="match status" value="1"/>
</dbReference>
<dbReference type="CDD" id="cd06588">
    <property type="entry name" value="PhnB_like"/>
    <property type="match status" value="1"/>
</dbReference>
<dbReference type="PANTHER" id="PTHR33990:SF1">
    <property type="entry name" value="PROTEIN YJDN"/>
    <property type="match status" value="1"/>
</dbReference>
<dbReference type="Proteomes" id="UP001242368">
    <property type="component" value="Unassembled WGS sequence"/>
</dbReference>
<proteinExistence type="predicted"/>
<dbReference type="SUPFAM" id="SSF54593">
    <property type="entry name" value="Glyoxalase/Bleomycin resistance protein/Dihydroxybiphenyl dioxygenase"/>
    <property type="match status" value="1"/>
</dbReference>
<dbReference type="InterPro" id="IPR029068">
    <property type="entry name" value="Glyas_Bleomycin-R_OHBP_Dase"/>
</dbReference>
<organism evidence="2 3">
    <name type="scientific">Paenimyroides ceti</name>
    <dbReference type="NCBI Taxonomy" id="395087"/>
    <lineage>
        <taxon>Bacteria</taxon>
        <taxon>Pseudomonadati</taxon>
        <taxon>Bacteroidota</taxon>
        <taxon>Flavobacteriia</taxon>
        <taxon>Flavobacteriales</taxon>
        <taxon>Flavobacteriaceae</taxon>
        <taxon>Paenimyroides</taxon>
    </lineage>
</organism>
<comment type="caution">
    <text evidence="2">The sequence shown here is derived from an EMBL/GenBank/DDBJ whole genome shotgun (WGS) entry which is preliminary data.</text>
</comment>
<dbReference type="RefSeq" id="WP_290361970.1">
    <property type="nucleotide sequence ID" value="NZ_JAUFQU010000001.1"/>
</dbReference>
<accession>A0ABT8CNT2</accession>
<dbReference type="InterPro" id="IPR028973">
    <property type="entry name" value="PhnB-like"/>
</dbReference>
<dbReference type="EMBL" id="JAUFQU010000001">
    <property type="protein sequence ID" value="MDN3705821.1"/>
    <property type="molecule type" value="Genomic_DNA"/>
</dbReference>
<evidence type="ECO:0000313" key="3">
    <source>
        <dbReference type="Proteomes" id="UP001242368"/>
    </source>
</evidence>
<sequence>MARINTYLNFNGNAEKAFRFYQSVFGGELFIQKMKDTPAGKELPEKEQNCVMHVSLPIGKNNVLMASDIMESSGQRLIPGNNYYICLHTESRNEADQLFEKLSQNGVVEMPMEDMFWGDYFGCLKDQFEIQWMISFNESDQ</sequence>
<dbReference type="Pfam" id="PF06983">
    <property type="entry name" value="3-dmu-9_3-mt"/>
    <property type="match status" value="1"/>
</dbReference>
<keyword evidence="3" id="KW-1185">Reference proteome</keyword>
<gene>
    <name evidence="2" type="ORF">QW060_01620</name>
</gene>
<evidence type="ECO:0000259" key="1">
    <source>
        <dbReference type="Pfam" id="PF06983"/>
    </source>
</evidence>
<evidence type="ECO:0000313" key="2">
    <source>
        <dbReference type="EMBL" id="MDN3705821.1"/>
    </source>
</evidence>
<name>A0ABT8CNT2_9FLAO</name>
<reference evidence="3" key="1">
    <citation type="journal article" date="2019" name="Int. J. Syst. Evol. Microbiol.">
        <title>The Global Catalogue of Microorganisms (GCM) 10K type strain sequencing project: providing services to taxonomists for standard genome sequencing and annotation.</title>
        <authorList>
            <consortium name="The Broad Institute Genomics Platform"/>
            <consortium name="The Broad Institute Genome Sequencing Center for Infectious Disease"/>
            <person name="Wu L."/>
            <person name="Ma J."/>
        </authorList>
    </citation>
    <scope>NUCLEOTIDE SEQUENCE [LARGE SCALE GENOMIC DNA]</scope>
    <source>
        <strain evidence="3">CECT 7184</strain>
    </source>
</reference>
<feature type="domain" description="PhnB-like" evidence="1">
    <location>
        <begin position="3"/>
        <end position="134"/>
    </location>
</feature>
<protein>
    <submittedName>
        <fullName evidence="2">VOC family protein</fullName>
    </submittedName>
</protein>